<dbReference type="InterPro" id="IPR039448">
    <property type="entry name" value="Beta_helix"/>
</dbReference>
<keyword evidence="2" id="KW-0472">Membrane</keyword>
<dbReference type="EMBL" id="JBHUGD010000003">
    <property type="protein sequence ID" value="MFD1948393.1"/>
    <property type="molecule type" value="Genomic_DNA"/>
</dbReference>
<feature type="region of interest" description="Disordered" evidence="1">
    <location>
        <begin position="137"/>
        <end position="164"/>
    </location>
</feature>
<feature type="transmembrane region" description="Helical" evidence="2">
    <location>
        <begin position="594"/>
        <end position="615"/>
    </location>
</feature>
<feature type="signal peptide" evidence="3">
    <location>
        <begin position="1"/>
        <end position="28"/>
    </location>
</feature>
<evidence type="ECO:0000256" key="1">
    <source>
        <dbReference type="SAM" id="MobiDB-lite"/>
    </source>
</evidence>
<keyword evidence="3" id="KW-0732">Signal</keyword>
<keyword evidence="2" id="KW-0812">Transmembrane</keyword>
<name>A0ABW4TR13_9ACTN</name>
<protein>
    <submittedName>
        <fullName evidence="5">Right-handed parallel beta-helix repeat-containing protein</fullName>
    </submittedName>
</protein>
<organism evidence="5 6">
    <name type="scientific">Nocardioides aestuarii</name>
    <dbReference type="NCBI Taxonomy" id="252231"/>
    <lineage>
        <taxon>Bacteria</taxon>
        <taxon>Bacillati</taxon>
        <taxon>Actinomycetota</taxon>
        <taxon>Actinomycetes</taxon>
        <taxon>Propionibacteriales</taxon>
        <taxon>Nocardioidaceae</taxon>
        <taxon>Nocardioides</taxon>
    </lineage>
</organism>
<feature type="region of interest" description="Disordered" evidence="1">
    <location>
        <begin position="27"/>
        <end position="48"/>
    </location>
</feature>
<dbReference type="Gene3D" id="2.160.20.10">
    <property type="entry name" value="Single-stranded right-handed beta-helix, Pectin lyase-like"/>
    <property type="match status" value="1"/>
</dbReference>
<dbReference type="RefSeq" id="WP_343920402.1">
    <property type="nucleotide sequence ID" value="NZ_BAAAJT010000002.1"/>
</dbReference>
<keyword evidence="2" id="KW-1133">Transmembrane helix</keyword>
<feature type="region of interest" description="Disordered" evidence="1">
    <location>
        <begin position="559"/>
        <end position="588"/>
    </location>
</feature>
<gene>
    <name evidence="5" type="ORF">ACFSDE_16440</name>
</gene>
<dbReference type="Pfam" id="PF13229">
    <property type="entry name" value="Beta_helix"/>
    <property type="match status" value="1"/>
</dbReference>
<feature type="domain" description="Right handed beta helix" evidence="4">
    <location>
        <begin position="221"/>
        <end position="359"/>
    </location>
</feature>
<reference evidence="6" key="1">
    <citation type="journal article" date="2019" name="Int. J. Syst. Evol. Microbiol.">
        <title>The Global Catalogue of Microorganisms (GCM) 10K type strain sequencing project: providing services to taxonomists for standard genome sequencing and annotation.</title>
        <authorList>
            <consortium name="The Broad Institute Genomics Platform"/>
            <consortium name="The Broad Institute Genome Sequencing Center for Infectious Disease"/>
            <person name="Wu L."/>
            <person name="Ma J."/>
        </authorList>
    </citation>
    <scope>NUCLEOTIDE SEQUENCE [LARGE SCALE GENOMIC DNA]</scope>
    <source>
        <strain evidence="6">CGMCC 1.12477</strain>
    </source>
</reference>
<evidence type="ECO:0000259" key="4">
    <source>
        <dbReference type="Pfam" id="PF13229"/>
    </source>
</evidence>
<evidence type="ECO:0000313" key="6">
    <source>
        <dbReference type="Proteomes" id="UP001597351"/>
    </source>
</evidence>
<proteinExistence type="predicted"/>
<sequence length="627" mass="68393">MPRLMRLLLLPLPAVLLATTVLSPPADAHEEREASFPDGTGERPAFAGWDNPERRVVCKPGSADAVAAMPAGRMKRVSRALLPDCDFRSIQSAITTVDHRGTSVYVLPGTYTERSWARKPRTDYCSNLATESADPVGASSYIGSISEPGERPAADGQEAEAEGTSDPIALSYADQRRCSGNLNLISVFGDRTPGNDTIACDSRYCDLQIVGTGADPEDVLIDNRFQRLNAIRADRAGGVVVKNLTAQQAEFNAIYVLETDGFRIEDVVTRGNDEYGILAFASDHGLIQRTDNYFNGDSGIYPGSASDLNGENTDFDVTRYAIEIRRNRSHDNTLGYSGTAGNSVWAHHNRFYDNATGIATDSLFPGHPGLPQDHARWSRNRIYSNNTNYYEKYVDTGVCAEPMEERGYLEGTVCPVIPTPVGTGVLIAGGNFNSTDHNWIYDNWRFGTMQFWVPAPLRDEYDPAKLYDTSHHNHTTDNQMGIAPNGDVAHNGVDHWWDDQGVGNCWEGNTYSRGEQTDNFTVDPGPCDEGGSVFLPGAPVKDVDFLSCSQYDRNDETLRHPPGCSWFDSPEQPTAEPSGVDPSQRAAAPDEAEGVVLVTPVGIAATALLLLVGLGRRKRGHRGQRAA</sequence>
<comment type="caution">
    <text evidence="5">The sequence shown here is derived from an EMBL/GenBank/DDBJ whole genome shotgun (WGS) entry which is preliminary data.</text>
</comment>
<dbReference type="Proteomes" id="UP001597351">
    <property type="component" value="Unassembled WGS sequence"/>
</dbReference>
<feature type="chain" id="PRO_5046087163" evidence="3">
    <location>
        <begin position="29"/>
        <end position="627"/>
    </location>
</feature>
<evidence type="ECO:0000256" key="3">
    <source>
        <dbReference type="SAM" id="SignalP"/>
    </source>
</evidence>
<evidence type="ECO:0000313" key="5">
    <source>
        <dbReference type="EMBL" id="MFD1948393.1"/>
    </source>
</evidence>
<accession>A0ABW4TR13</accession>
<keyword evidence="6" id="KW-1185">Reference proteome</keyword>
<dbReference type="SUPFAM" id="SSF51126">
    <property type="entry name" value="Pectin lyase-like"/>
    <property type="match status" value="1"/>
</dbReference>
<dbReference type="InterPro" id="IPR011050">
    <property type="entry name" value="Pectin_lyase_fold/virulence"/>
</dbReference>
<dbReference type="InterPro" id="IPR012334">
    <property type="entry name" value="Pectin_lyas_fold"/>
</dbReference>
<evidence type="ECO:0000256" key="2">
    <source>
        <dbReference type="SAM" id="Phobius"/>
    </source>
</evidence>